<feature type="compositionally biased region" description="Low complexity" evidence="1">
    <location>
        <begin position="16"/>
        <end position="37"/>
    </location>
</feature>
<feature type="region of interest" description="Disordered" evidence="1">
    <location>
        <begin position="122"/>
        <end position="162"/>
    </location>
</feature>
<name>A0AAD8WDW7_LOLMU</name>
<feature type="region of interest" description="Disordered" evidence="1">
    <location>
        <begin position="16"/>
        <end position="94"/>
    </location>
</feature>
<accession>A0AAD8WDW7</accession>
<dbReference type="AlphaFoldDB" id="A0AAD8WDW7"/>
<comment type="caution">
    <text evidence="2">The sequence shown here is derived from an EMBL/GenBank/DDBJ whole genome shotgun (WGS) entry which is preliminary data.</text>
</comment>
<evidence type="ECO:0000313" key="2">
    <source>
        <dbReference type="EMBL" id="KAK1652025.1"/>
    </source>
</evidence>
<dbReference type="EMBL" id="JAUUTY010000004">
    <property type="protein sequence ID" value="KAK1652025.1"/>
    <property type="molecule type" value="Genomic_DNA"/>
</dbReference>
<evidence type="ECO:0000313" key="3">
    <source>
        <dbReference type="Proteomes" id="UP001231189"/>
    </source>
</evidence>
<gene>
    <name evidence="2" type="ORF">QYE76_069830</name>
</gene>
<dbReference type="Proteomes" id="UP001231189">
    <property type="component" value="Unassembled WGS sequence"/>
</dbReference>
<proteinExistence type="predicted"/>
<sequence>MGSAAAASLEAQALLQEPASAAPSPTPASCKSWQPATSSPPSPRASVTGPRAYRRGRRVRLGPKAAATTIPTGRSAGGEHPAHDGGRRHRHQGGLEAHRQLLLSRPKNGALRWDITQREYNRAHGLTPGGDGPSRAGQIRRRGRDLGAELDRDGVEASAPST</sequence>
<evidence type="ECO:0000256" key="1">
    <source>
        <dbReference type="SAM" id="MobiDB-lite"/>
    </source>
</evidence>
<feature type="compositionally biased region" description="Basic residues" evidence="1">
    <location>
        <begin position="52"/>
        <end position="61"/>
    </location>
</feature>
<protein>
    <submittedName>
        <fullName evidence="2">Uncharacterized protein</fullName>
    </submittedName>
</protein>
<reference evidence="2" key="1">
    <citation type="submission" date="2023-07" db="EMBL/GenBank/DDBJ databases">
        <title>A chromosome-level genome assembly of Lolium multiflorum.</title>
        <authorList>
            <person name="Chen Y."/>
            <person name="Copetti D."/>
            <person name="Kolliker R."/>
            <person name="Studer B."/>
        </authorList>
    </citation>
    <scope>NUCLEOTIDE SEQUENCE</scope>
    <source>
        <strain evidence="2">02402/16</strain>
        <tissue evidence="2">Leaf</tissue>
    </source>
</reference>
<keyword evidence="3" id="KW-1185">Reference proteome</keyword>
<organism evidence="2 3">
    <name type="scientific">Lolium multiflorum</name>
    <name type="common">Italian ryegrass</name>
    <name type="synonym">Lolium perenne subsp. multiflorum</name>
    <dbReference type="NCBI Taxonomy" id="4521"/>
    <lineage>
        <taxon>Eukaryota</taxon>
        <taxon>Viridiplantae</taxon>
        <taxon>Streptophyta</taxon>
        <taxon>Embryophyta</taxon>
        <taxon>Tracheophyta</taxon>
        <taxon>Spermatophyta</taxon>
        <taxon>Magnoliopsida</taxon>
        <taxon>Liliopsida</taxon>
        <taxon>Poales</taxon>
        <taxon>Poaceae</taxon>
        <taxon>BOP clade</taxon>
        <taxon>Pooideae</taxon>
        <taxon>Poodae</taxon>
        <taxon>Poeae</taxon>
        <taxon>Poeae Chloroplast Group 2 (Poeae type)</taxon>
        <taxon>Loliodinae</taxon>
        <taxon>Loliinae</taxon>
        <taxon>Lolium</taxon>
    </lineage>
</organism>
<feature type="compositionally biased region" description="Basic and acidic residues" evidence="1">
    <location>
        <begin position="144"/>
        <end position="155"/>
    </location>
</feature>